<keyword evidence="2" id="KW-1185">Reference proteome</keyword>
<evidence type="ECO:0000313" key="1">
    <source>
        <dbReference type="EMBL" id="KAH3727214.1"/>
    </source>
</evidence>
<protein>
    <submittedName>
        <fullName evidence="1">Uncharacterized protein</fullName>
    </submittedName>
</protein>
<dbReference type="EMBL" id="JAIWYP010000012">
    <property type="protein sequence ID" value="KAH3727214.1"/>
    <property type="molecule type" value="Genomic_DNA"/>
</dbReference>
<gene>
    <name evidence="1" type="ORF">DPMN_053143</name>
</gene>
<organism evidence="1 2">
    <name type="scientific">Dreissena polymorpha</name>
    <name type="common">Zebra mussel</name>
    <name type="synonym">Mytilus polymorpha</name>
    <dbReference type="NCBI Taxonomy" id="45954"/>
    <lineage>
        <taxon>Eukaryota</taxon>
        <taxon>Metazoa</taxon>
        <taxon>Spiralia</taxon>
        <taxon>Lophotrochozoa</taxon>
        <taxon>Mollusca</taxon>
        <taxon>Bivalvia</taxon>
        <taxon>Autobranchia</taxon>
        <taxon>Heteroconchia</taxon>
        <taxon>Euheterodonta</taxon>
        <taxon>Imparidentia</taxon>
        <taxon>Neoheterodontei</taxon>
        <taxon>Myida</taxon>
        <taxon>Dreissenoidea</taxon>
        <taxon>Dreissenidae</taxon>
        <taxon>Dreissena</taxon>
    </lineage>
</organism>
<dbReference type="Proteomes" id="UP000828390">
    <property type="component" value="Unassembled WGS sequence"/>
</dbReference>
<sequence length="53" mass="5694">MVKNQRLLSVTKSSKFLELTSVGSTVILFKGCSAPGACRALTIRRFVSSETSS</sequence>
<evidence type="ECO:0000313" key="2">
    <source>
        <dbReference type="Proteomes" id="UP000828390"/>
    </source>
</evidence>
<accession>A0A9D4CM59</accession>
<reference evidence="1" key="2">
    <citation type="submission" date="2020-11" db="EMBL/GenBank/DDBJ databases">
        <authorList>
            <person name="McCartney M.A."/>
            <person name="Auch B."/>
            <person name="Kono T."/>
            <person name="Mallez S."/>
            <person name="Becker A."/>
            <person name="Gohl D.M."/>
            <person name="Silverstein K.A.T."/>
            <person name="Koren S."/>
            <person name="Bechman K.B."/>
            <person name="Herman A."/>
            <person name="Abrahante J.E."/>
            <person name="Garbe J."/>
        </authorList>
    </citation>
    <scope>NUCLEOTIDE SEQUENCE</scope>
    <source>
        <strain evidence="1">Duluth1</strain>
        <tissue evidence="1">Whole animal</tissue>
    </source>
</reference>
<dbReference type="AlphaFoldDB" id="A0A9D4CM59"/>
<proteinExistence type="predicted"/>
<name>A0A9D4CM59_DREPO</name>
<comment type="caution">
    <text evidence="1">The sequence shown here is derived from an EMBL/GenBank/DDBJ whole genome shotgun (WGS) entry which is preliminary data.</text>
</comment>
<reference evidence="1" key="1">
    <citation type="journal article" date="2019" name="bioRxiv">
        <title>The Genome of the Zebra Mussel, Dreissena polymorpha: A Resource for Invasive Species Research.</title>
        <authorList>
            <person name="McCartney M.A."/>
            <person name="Auch B."/>
            <person name="Kono T."/>
            <person name="Mallez S."/>
            <person name="Zhang Y."/>
            <person name="Obille A."/>
            <person name="Becker A."/>
            <person name="Abrahante J.E."/>
            <person name="Garbe J."/>
            <person name="Badalamenti J.P."/>
            <person name="Herman A."/>
            <person name="Mangelson H."/>
            <person name="Liachko I."/>
            <person name="Sullivan S."/>
            <person name="Sone E.D."/>
            <person name="Koren S."/>
            <person name="Silverstein K.A.T."/>
            <person name="Beckman K.B."/>
            <person name="Gohl D.M."/>
        </authorList>
    </citation>
    <scope>NUCLEOTIDE SEQUENCE</scope>
    <source>
        <strain evidence="1">Duluth1</strain>
        <tissue evidence="1">Whole animal</tissue>
    </source>
</reference>